<dbReference type="AlphaFoldDB" id="A0A194VES5"/>
<dbReference type="InterPro" id="IPR051061">
    <property type="entry name" value="Zinc_finger_trans_reg"/>
</dbReference>
<organism evidence="3 4">
    <name type="scientific">Cytospora mali</name>
    <name type="common">Apple Valsa canker fungus</name>
    <name type="synonym">Valsa mali</name>
    <dbReference type="NCBI Taxonomy" id="578113"/>
    <lineage>
        <taxon>Eukaryota</taxon>
        <taxon>Fungi</taxon>
        <taxon>Dikarya</taxon>
        <taxon>Ascomycota</taxon>
        <taxon>Pezizomycotina</taxon>
        <taxon>Sordariomycetes</taxon>
        <taxon>Sordariomycetidae</taxon>
        <taxon>Diaporthales</taxon>
        <taxon>Cytosporaceae</taxon>
        <taxon>Cytospora</taxon>
    </lineage>
</organism>
<sequence>MTTAAASNSAHDLYDPDAVVPQNSPLLVPKKVTFRPSPSPPLDIPLVQVSPPPSFGGRKTKRHKVRPSQGDAVLIGIMDNGRHPDIATRAGQQALPSDSEEDDISSADTDSSFDETEAMTMSNELGARSVGLAGSVSQKGNASPDSSDLKSLAGGALAFRALALGDPKTSSDEGRTPTTAGDTENEASRPSELSPRPATIPRPAETIRKDDRPQPLAPPPYSPPSYYSPRTASFTSPTASLAGHGELPPIQSTSPRSDTHGGMSLPSIRDQLGVEALSPGSFQHSPPIPPGPGMPRLPSITHVSPPISPHDPYSRDPRSPHGLLPQSPYYSISPNGLSQRHSVDFSGSTPGTDQSASTPATSTHSTHSVADRMSLDGVAFSNPQEIGQYICKFEGCKAPPFQTQYLLNSHANVHSQSRPHYCPVKGCPRSEGGRGFKRKNEMIRHGLVHDSPGYVCPFCPDREHKYPRPDNLQRHVRVHHVDKDKDDPALRDVLSQRPDGPSRGRRRRGGPM</sequence>
<dbReference type="EMBL" id="KN714806">
    <property type="protein sequence ID" value="KUI62276.1"/>
    <property type="molecule type" value="Genomic_DNA"/>
</dbReference>
<dbReference type="SUPFAM" id="SSF57667">
    <property type="entry name" value="beta-beta-alpha zinc fingers"/>
    <property type="match status" value="1"/>
</dbReference>
<feature type="compositionally biased region" description="Acidic residues" evidence="1">
    <location>
        <begin position="98"/>
        <end position="117"/>
    </location>
</feature>
<feature type="region of interest" description="Disordered" evidence="1">
    <location>
        <begin position="479"/>
        <end position="512"/>
    </location>
</feature>
<dbReference type="Gene3D" id="3.30.160.60">
    <property type="entry name" value="Classic Zinc Finger"/>
    <property type="match status" value="1"/>
</dbReference>
<feature type="region of interest" description="Disordered" evidence="1">
    <location>
        <begin position="1"/>
        <end position="22"/>
    </location>
</feature>
<name>A0A194VES5_CYTMA</name>
<feature type="compositionally biased region" description="Polar residues" evidence="1">
    <location>
        <begin position="230"/>
        <end position="239"/>
    </location>
</feature>
<dbReference type="InterPro" id="IPR013087">
    <property type="entry name" value="Znf_C2H2_type"/>
</dbReference>
<dbReference type="OrthoDB" id="6077919at2759"/>
<feature type="region of interest" description="Disordered" evidence="1">
    <location>
        <begin position="36"/>
        <end position="150"/>
    </location>
</feature>
<evidence type="ECO:0000313" key="4">
    <source>
        <dbReference type="Proteomes" id="UP000078576"/>
    </source>
</evidence>
<dbReference type="PANTHER" id="PTHR46179:SF19">
    <property type="entry name" value="C2H2 FINGER DOMAIN TRANSCRIPTION FACTOR (EUROFUNG)-RELATED"/>
    <property type="match status" value="1"/>
</dbReference>
<dbReference type="Proteomes" id="UP000078576">
    <property type="component" value="Unassembled WGS sequence"/>
</dbReference>
<protein>
    <submittedName>
        <fullName evidence="3">Krueppel-like factor 11</fullName>
    </submittedName>
</protein>
<accession>A0A194VES5</accession>
<dbReference type="PANTHER" id="PTHR46179">
    <property type="entry name" value="ZINC FINGER PROTEIN"/>
    <property type="match status" value="1"/>
</dbReference>
<feature type="domain" description="C2H2-type" evidence="2">
    <location>
        <begin position="420"/>
        <end position="449"/>
    </location>
</feature>
<feature type="region of interest" description="Disordered" evidence="1">
    <location>
        <begin position="164"/>
        <end position="368"/>
    </location>
</feature>
<feature type="compositionally biased region" description="Basic and acidic residues" evidence="1">
    <location>
        <begin position="479"/>
        <end position="490"/>
    </location>
</feature>
<dbReference type="STRING" id="694573.A0A194VES5"/>
<feature type="compositionally biased region" description="Polar residues" evidence="1">
    <location>
        <begin position="328"/>
        <end position="354"/>
    </location>
</feature>
<feature type="compositionally biased region" description="Polar residues" evidence="1">
    <location>
        <begin position="135"/>
        <end position="146"/>
    </location>
</feature>
<proteinExistence type="predicted"/>
<keyword evidence="4" id="KW-1185">Reference proteome</keyword>
<gene>
    <name evidence="3" type="ORF">VP1G_09422</name>
</gene>
<dbReference type="GO" id="GO:0006357">
    <property type="term" value="P:regulation of transcription by RNA polymerase II"/>
    <property type="evidence" value="ECO:0007669"/>
    <property type="project" value="TreeGrafter"/>
</dbReference>
<evidence type="ECO:0000259" key="2">
    <source>
        <dbReference type="SMART" id="SM00355"/>
    </source>
</evidence>
<feature type="domain" description="C2H2-type" evidence="2">
    <location>
        <begin position="389"/>
        <end position="414"/>
    </location>
</feature>
<evidence type="ECO:0000256" key="1">
    <source>
        <dbReference type="SAM" id="MobiDB-lite"/>
    </source>
</evidence>
<evidence type="ECO:0000313" key="3">
    <source>
        <dbReference type="EMBL" id="KUI62276.1"/>
    </source>
</evidence>
<dbReference type="InterPro" id="IPR036236">
    <property type="entry name" value="Znf_C2H2_sf"/>
</dbReference>
<dbReference type="SMART" id="SM00355">
    <property type="entry name" value="ZnF_C2H2"/>
    <property type="match status" value="3"/>
</dbReference>
<reference evidence="4" key="1">
    <citation type="submission" date="2014-12" db="EMBL/GenBank/DDBJ databases">
        <title>Genome Sequence of Valsa Canker Pathogens Uncovers a Specific Adaption of Colonization on Woody Bark.</title>
        <authorList>
            <person name="Yin Z."/>
            <person name="Liu H."/>
            <person name="Gao X."/>
            <person name="Li Z."/>
            <person name="Song N."/>
            <person name="Ke X."/>
            <person name="Dai Q."/>
            <person name="Wu Y."/>
            <person name="Sun Y."/>
            <person name="Xu J.-R."/>
            <person name="Kang Z.K."/>
            <person name="Wang L."/>
            <person name="Huang L."/>
        </authorList>
    </citation>
    <scope>NUCLEOTIDE SEQUENCE [LARGE SCALE GENOMIC DNA]</scope>
    <source>
        <strain evidence="4">SXYL134</strain>
    </source>
</reference>
<feature type="domain" description="C2H2-type" evidence="2">
    <location>
        <begin position="454"/>
        <end position="479"/>
    </location>
</feature>
<feature type="compositionally biased region" description="Polar residues" evidence="1">
    <location>
        <begin position="1"/>
        <end position="10"/>
    </location>
</feature>
<feature type="compositionally biased region" description="Low complexity" evidence="1">
    <location>
        <begin position="355"/>
        <end position="368"/>
    </location>
</feature>
<feature type="compositionally biased region" description="Pro residues" evidence="1">
    <location>
        <begin position="286"/>
        <end position="295"/>
    </location>
</feature>
<feature type="compositionally biased region" description="Basic residues" evidence="1">
    <location>
        <begin position="503"/>
        <end position="512"/>
    </location>
</feature>
<dbReference type="GO" id="GO:0005634">
    <property type="term" value="C:nucleus"/>
    <property type="evidence" value="ECO:0007669"/>
    <property type="project" value="TreeGrafter"/>
</dbReference>